<sequence length="290" mass="31135">MTAFETSGGPETPVAVEGPHGPVRLKWHKLRRHLAEAPFKRSNLALGWRLGASLEVDILATADGRFAVLHDATLGPSTTGRGRASRMPIASMSGLFHRDARGAADPDAPVLSLAELVAPLRKLPRAVSASLQLDLKLLEGQGLPDSAIADAAAAVAGIEEAIVIGSHYLDDARRLSAAIPAARLGYDPMLAASRRPDLRDPERLLRHIERHSTGVSVSLAYLRFDAVVAAENQGFPLVRRLLDLGIETDAWTVNPGRDITDSILRTLVEAKVRQITTDAPGEIFRLISSL</sequence>
<dbReference type="SUPFAM" id="SSF51695">
    <property type="entry name" value="PLC-like phosphodiesterases"/>
    <property type="match status" value="1"/>
</dbReference>
<evidence type="ECO:0000313" key="4">
    <source>
        <dbReference type="Proteomes" id="UP000078507"/>
    </source>
</evidence>
<dbReference type="PANTHER" id="PTHR46211">
    <property type="entry name" value="GLYCEROPHOSPHORYL DIESTER PHOSPHODIESTERASE"/>
    <property type="match status" value="1"/>
</dbReference>
<dbReference type="GO" id="GO:0008081">
    <property type="term" value="F:phosphoric diester hydrolase activity"/>
    <property type="evidence" value="ECO:0007669"/>
    <property type="project" value="InterPro"/>
</dbReference>
<accession>A0A178YNY9</accession>
<reference evidence="3 4" key="1">
    <citation type="submission" date="2015-11" db="EMBL/GenBank/DDBJ databases">
        <title>Ensifer anhuiense sp. nov., an effective nitrogen fixation bacterium with Glycine soja.</title>
        <authorList>
            <person name="Yan H."/>
            <person name="Chen W."/>
        </authorList>
    </citation>
    <scope>NUCLEOTIDE SEQUENCE [LARGE SCALE GENOMIC DNA]</scope>
    <source>
        <strain evidence="3 4">LMG 7837</strain>
    </source>
</reference>
<dbReference type="EMBL" id="LNQB01000057">
    <property type="protein sequence ID" value="OAP49137.1"/>
    <property type="molecule type" value="Genomic_DNA"/>
</dbReference>
<dbReference type="PANTHER" id="PTHR46211:SF14">
    <property type="entry name" value="GLYCEROPHOSPHODIESTER PHOSPHODIESTERASE"/>
    <property type="match status" value="1"/>
</dbReference>
<organism evidence="3 4">
    <name type="scientific">Sinorhizobium saheli</name>
    <dbReference type="NCBI Taxonomy" id="36856"/>
    <lineage>
        <taxon>Bacteria</taxon>
        <taxon>Pseudomonadati</taxon>
        <taxon>Pseudomonadota</taxon>
        <taxon>Alphaproteobacteria</taxon>
        <taxon>Hyphomicrobiales</taxon>
        <taxon>Rhizobiaceae</taxon>
        <taxon>Sinorhizobium/Ensifer group</taxon>
        <taxon>Sinorhizobium</taxon>
    </lineage>
</organism>
<dbReference type="GO" id="GO:0006629">
    <property type="term" value="P:lipid metabolic process"/>
    <property type="evidence" value="ECO:0007669"/>
    <property type="project" value="InterPro"/>
</dbReference>
<dbReference type="AlphaFoldDB" id="A0A178YNY9"/>
<dbReference type="RefSeq" id="WP_066869687.1">
    <property type="nucleotide sequence ID" value="NZ_LNQB01000057.1"/>
</dbReference>
<proteinExistence type="predicted"/>
<evidence type="ECO:0000259" key="2">
    <source>
        <dbReference type="Pfam" id="PF03009"/>
    </source>
</evidence>
<protein>
    <recommendedName>
        <fullName evidence="2">GP-PDE domain-containing protein</fullName>
    </recommendedName>
</protein>
<evidence type="ECO:0000313" key="3">
    <source>
        <dbReference type="EMBL" id="OAP49137.1"/>
    </source>
</evidence>
<comment type="caution">
    <text evidence="3">The sequence shown here is derived from an EMBL/GenBank/DDBJ whole genome shotgun (WGS) entry which is preliminary data.</text>
</comment>
<dbReference type="Pfam" id="PF03009">
    <property type="entry name" value="GDPD"/>
    <property type="match status" value="1"/>
</dbReference>
<dbReference type="STRING" id="36856.ATB98_12555"/>
<feature type="domain" description="GP-PDE" evidence="2">
    <location>
        <begin position="54"/>
        <end position="281"/>
    </location>
</feature>
<gene>
    <name evidence="3" type="ORF">ATB98_12555</name>
</gene>
<dbReference type="InterPro" id="IPR017946">
    <property type="entry name" value="PLC-like_Pdiesterase_TIM-brl"/>
</dbReference>
<name>A0A178YNY9_SINSA</name>
<keyword evidence="4" id="KW-1185">Reference proteome</keyword>
<dbReference type="Gene3D" id="3.20.20.190">
    <property type="entry name" value="Phosphatidylinositol (PI) phosphodiesterase"/>
    <property type="match status" value="1"/>
</dbReference>
<dbReference type="Proteomes" id="UP000078507">
    <property type="component" value="Unassembled WGS sequence"/>
</dbReference>
<evidence type="ECO:0000256" key="1">
    <source>
        <dbReference type="SAM" id="MobiDB-lite"/>
    </source>
</evidence>
<feature type="region of interest" description="Disordered" evidence="1">
    <location>
        <begin position="1"/>
        <end position="20"/>
    </location>
</feature>
<dbReference type="InterPro" id="IPR030395">
    <property type="entry name" value="GP_PDE_dom"/>
</dbReference>